<dbReference type="PROSITE" id="PS00211">
    <property type="entry name" value="ABC_TRANSPORTER_1"/>
    <property type="match status" value="1"/>
</dbReference>
<name>A0AAU7VHZ2_9FIRM</name>
<dbReference type="EMBL" id="CP158367">
    <property type="protein sequence ID" value="XBX73712.1"/>
    <property type="molecule type" value="Genomic_DNA"/>
</dbReference>
<keyword evidence="4" id="KW-1278">Translocase</keyword>
<keyword evidence="1" id="KW-0813">Transport</keyword>
<dbReference type="PANTHER" id="PTHR42794:SF1">
    <property type="entry name" value="HEMIN IMPORT ATP-BINDING PROTEIN HMUV"/>
    <property type="match status" value="1"/>
</dbReference>
<dbReference type="SUPFAM" id="SSF52540">
    <property type="entry name" value="P-loop containing nucleoside triphosphate hydrolases"/>
    <property type="match status" value="1"/>
</dbReference>
<reference evidence="6" key="2">
    <citation type="submission" date="2024-06" db="EMBL/GenBank/DDBJ databases">
        <authorList>
            <person name="Petrova K.O."/>
            <person name="Toshchakov S.V."/>
            <person name="Boltjanskaja Y.V."/>
            <person name="Kevbrin V."/>
        </authorList>
    </citation>
    <scope>NUCLEOTIDE SEQUENCE</scope>
    <source>
        <strain evidence="6">Z-910T</strain>
    </source>
</reference>
<dbReference type="FunFam" id="3.40.50.300:FF:000134">
    <property type="entry name" value="Iron-enterobactin ABC transporter ATP-binding protein"/>
    <property type="match status" value="1"/>
</dbReference>
<dbReference type="AlphaFoldDB" id="A0AAU7VHZ2"/>
<dbReference type="GO" id="GO:0005524">
    <property type="term" value="F:ATP binding"/>
    <property type="evidence" value="ECO:0007669"/>
    <property type="project" value="UniProtKB-KW"/>
</dbReference>
<accession>A0AAU7VHZ2</accession>
<evidence type="ECO:0000259" key="5">
    <source>
        <dbReference type="PROSITE" id="PS50893"/>
    </source>
</evidence>
<dbReference type="Pfam" id="PF00005">
    <property type="entry name" value="ABC_tran"/>
    <property type="match status" value="1"/>
</dbReference>
<dbReference type="InterPro" id="IPR003439">
    <property type="entry name" value="ABC_transporter-like_ATP-bd"/>
</dbReference>
<protein>
    <submittedName>
        <fullName evidence="6">ABC transporter ATP-binding protein</fullName>
    </submittedName>
</protein>
<dbReference type="InterPro" id="IPR017871">
    <property type="entry name" value="ABC_transporter-like_CS"/>
</dbReference>
<reference evidence="6" key="1">
    <citation type="journal article" date="2013" name="Extremophiles">
        <title>Proteinivorax tanatarense gen. nov., sp. nov., an anaerobic, haloalkaliphilic, proteolytic bacterium isolated from a decaying algal bloom, and proposal of Proteinivoraceae fam. nov.</title>
        <authorList>
            <person name="Kevbrin V."/>
            <person name="Boltyanskaya Y."/>
            <person name="Zhilina T."/>
            <person name="Kolganova T."/>
            <person name="Lavrentjeva E."/>
            <person name="Kuznetsov B."/>
        </authorList>
    </citation>
    <scope>NUCLEOTIDE SEQUENCE</scope>
    <source>
        <strain evidence="6">Z-910T</strain>
    </source>
</reference>
<dbReference type="InterPro" id="IPR027417">
    <property type="entry name" value="P-loop_NTPase"/>
</dbReference>
<sequence length="416" mass="46911">MIKVSNLTVNRGNKNIISQFDYFFLDGQFTSILGPNGSGKTTLLKAISGLIPYSGSVQVIERELQDINIAKRAEYMAVLPQTTHIESDLTVYEIVSMGRFYKKQQIFQNLSKDDEVIITEAMEMTEVIKLKQRSFLSLSGGEKQRVLLARALAQQPKILLLDEPTASLDINYQIEILKLLKKLQSKMKITIICVLHDIQLAAEFSGQVLLLNDGKVVDFGKPEQVINKENIRRTFNINTYVYWDSFREKLTLIPIDKEEASDKFLGKIHIIAGGGSAGNILEVLQHKKSELSMGVINIGDSDWHKCKELGIKTITVQPYTPITDDAYKQNVQQISAADFVIFCHTPIGNGNLKNLEALKLANEKGKTIIIVEGEQFTKRDFTDGRQGSKIYEELTKSENVYKVKNVNEMFNLLEVD</sequence>
<evidence type="ECO:0000256" key="2">
    <source>
        <dbReference type="ARBA" id="ARBA00022741"/>
    </source>
</evidence>
<dbReference type="PANTHER" id="PTHR42794">
    <property type="entry name" value="HEMIN IMPORT ATP-BINDING PROTEIN HMUV"/>
    <property type="match status" value="1"/>
</dbReference>
<dbReference type="PROSITE" id="PS50893">
    <property type="entry name" value="ABC_TRANSPORTER_2"/>
    <property type="match status" value="1"/>
</dbReference>
<evidence type="ECO:0000256" key="3">
    <source>
        <dbReference type="ARBA" id="ARBA00022840"/>
    </source>
</evidence>
<dbReference type="CDD" id="cd03214">
    <property type="entry name" value="ABC_Iron-Siderophores_B12_Hemin"/>
    <property type="match status" value="1"/>
</dbReference>
<evidence type="ECO:0000256" key="1">
    <source>
        <dbReference type="ARBA" id="ARBA00022448"/>
    </source>
</evidence>
<organism evidence="6">
    <name type="scientific">Proteinivorax tanatarense</name>
    <dbReference type="NCBI Taxonomy" id="1260629"/>
    <lineage>
        <taxon>Bacteria</taxon>
        <taxon>Bacillati</taxon>
        <taxon>Bacillota</taxon>
        <taxon>Clostridia</taxon>
        <taxon>Eubacteriales</taxon>
        <taxon>Proteinivoracaceae</taxon>
        <taxon>Proteinivorax</taxon>
    </lineage>
</organism>
<evidence type="ECO:0000313" key="6">
    <source>
        <dbReference type="EMBL" id="XBX73712.1"/>
    </source>
</evidence>
<dbReference type="RefSeq" id="WP_350342474.1">
    <property type="nucleotide sequence ID" value="NZ_CP158367.1"/>
</dbReference>
<proteinExistence type="predicted"/>
<gene>
    <name evidence="6" type="ORF">PRVXT_001713</name>
</gene>
<dbReference type="GO" id="GO:0016887">
    <property type="term" value="F:ATP hydrolysis activity"/>
    <property type="evidence" value="ECO:0007669"/>
    <property type="project" value="InterPro"/>
</dbReference>
<dbReference type="InterPro" id="IPR003593">
    <property type="entry name" value="AAA+_ATPase"/>
</dbReference>
<dbReference type="SMART" id="SM00382">
    <property type="entry name" value="AAA"/>
    <property type="match status" value="1"/>
</dbReference>
<keyword evidence="2" id="KW-0547">Nucleotide-binding</keyword>
<feature type="domain" description="ABC transporter" evidence="5">
    <location>
        <begin position="2"/>
        <end position="238"/>
    </location>
</feature>
<evidence type="ECO:0000256" key="4">
    <source>
        <dbReference type="ARBA" id="ARBA00022967"/>
    </source>
</evidence>
<dbReference type="Gene3D" id="3.40.50.300">
    <property type="entry name" value="P-loop containing nucleotide triphosphate hydrolases"/>
    <property type="match status" value="1"/>
</dbReference>
<keyword evidence="3 6" id="KW-0067">ATP-binding</keyword>